<dbReference type="EMBL" id="KQ241604">
    <property type="protein sequence ID" value="KNC87611.1"/>
    <property type="molecule type" value="Genomic_DNA"/>
</dbReference>
<feature type="domain" description="SET" evidence="4">
    <location>
        <begin position="7"/>
        <end position="222"/>
    </location>
</feature>
<name>A0A0L0GFK1_9EUKA</name>
<dbReference type="Proteomes" id="UP000054560">
    <property type="component" value="Unassembled WGS sequence"/>
</dbReference>
<dbReference type="GO" id="GO:0032259">
    <property type="term" value="P:methylation"/>
    <property type="evidence" value="ECO:0007669"/>
    <property type="project" value="UniProtKB-KW"/>
</dbReference>
<dbReference type="PROSITE" id="PS50280">
    <property type="entry name" value="SET"/>
    <property type="match status" value="1"/>
</dbReference>
<dbReference type="Gene3D" id="3.90.1410.10">
    <property type="entry name" value="set domain protein methyltransferase, domain 1"/>
    <property type="match status" value="1"/>
</dbReference>
<dbReference type="GO" id="GO:0016279">
    <property type="term" value="F:protein-lysine N-methyltransferase activity"/>
    <property type="evidence" value="ECO:0007669"/>
    <property type="project" value="TreeGrafter"/>
</dbReference>
<keyword evidence="2" id="KW-0808">Transferase</keyword>
<dbReference type="STRING" id="667725.A0A0L0GFK1"/>
<organism evidence="5 6">
    <name type="scientific">Sphaeroforma arctica JP610</name>
    <dbReference type="NCBI Taxonomy" id="667725"/>
    <lineage>
        <taxon>Eukaryota</taxon>
        <taxon>Ichthyosporea</taxon>
        <taxon>Ichthyophonida</taxon>
        <taxon>Sphaeroforma</taxon>
    </lineage>
</organism>
<keyword evidence="3" id="KW-0949">S-adenosyl-L-methionine</keyword>
<evidence type="ECO:0000256" key="1">
    <source>
        <dbReference type="ARBA" id="ARBA00022603"/>
    </source>
</evidence>
<evidence type="ECO:0000256" key="3">
    <source>
        <dbReference type="ARBA" id="ARBA00022691"/>
    </source>
</evidence>
<keyword evidence="1" id="KW-0489">Methyltransferase</keyword>
<gene>
    <name evidence="5" type="ORF">SARC_00311</name>
</gene>
<dbReference type="eggNOG" id="KOG1337">
    <property type="taxonomic scope" value="Eukaryota"/>
</dbReference>
<accession>A0A0L0GFK1</accession>
<dbReference type="OrthoDB" id="341421at2759"/>
<proteinExistence type="predicted"/>
<dbReference type="SUPFAM" id="SSF82199">
    <property type="entry name" value="SET domain"/>
    <property type="match status" value="1"/>
</dbReference>
<evidence type="ECO:0000256" key="2">
    <source>
        <dbReference type="ARBA" id="ARBA00022679"/>
    </source>
</evidence>
<reference evidence="5 6" key="1">
    <citation type="submission" date="2011-02" db="EMBL/GenBank/DDBJ databases">
        <title>The Genome Sequence of Sphaeroforma arctica JP610.</title>
        <authorList>
            <consortium name="The Broad Institute Genome Sequencing Platform"/>
            <person name="Russ C."/>
            <person name="Cuomo C."/>
            <person name="Young S.K."/>
            <person name="Zeng Q."/>
            <person name="Gargeya S."/>
            <person name="Alvarado L."/>
            <person name="Berlin A."/>
            <person name="Chapman S.B."/>
            <person name="Chen Z."/>
            <person name="Freedman E."/>
            <person name="Gellesch M."/>
            <person name="Goldberg J."/>
            <person name="Griggs A."/>
            <person name="Gujja S."/>
            <person name="Heilman E."/>
            <person name="Heiman D."/>
            <person name="Howarth C."/>
            <person name="Mehta T."/>
            <person name="Neiman D."/>
            <person name="Pearson M."/>
            <person name="Roberts A."/>
            <person name="Saif S."/>
            <person name="Shea T."/>
            <person name="Shenoy N."/>
            <person name="Sisk P."/>
            <person name="Stolte C."/>
            <person name="Sykes S."/>
            <person name="White J."/>
            <person name="Yandava C."/>
            <person name="Burger G."/>
            <person name="Gray M.W."/>
            <person name="Holland P.W.H."/>
            <person name="King N."/>
            <person name="Lang F.B.F."/>
            <person name="Roger A.J."/>
            <person name="Ruiz-Trillo I."/>
            <person name="Haas B."/>
            <person name="Nusbaum C."/>
            <person name="Birren B."/>
        </authorList>
    </citation>
    <scope>NUCLEOTIDE SEQUENCE [LARGE SCALE GENOMIC DNA]</scope>
    <source>
        <strain evidence="5 6">JP610</strain>
    </source>
</reference>
<dbReference type="InterPro" id="IPR001214">
    <property type="entry name" value="SET_dom"/>
</dbReference>
<sequence>MDVECTEKCVVERDFTTTGRGLATERDVIAGEVLLSVPVSKCWTVAAAKASEELKHLSDAQLSNQSLVSLHLLVERNKGGDSSRAAHISCLPKDFDLPIFWDKDELATLEGSPWHDISISVRADTCKQFEELSAIPQVEKILKAYTIDLDAYLWARSVLWSRMAEMTKPDGERIEILAPWFDLFNHSPDVPSGDCFKIEGENVVVRATKDYKEGEQAFISYGDLPNGILLLTHGFTLEDNEYNSLPFYLNISNLSENKSAALMLCAPDITDKREDPRLAQFEYITVPDETGGDFCAKHLLSAQIPLPDALLNMVKIERLTPAQLASILEQDGQRGLLAKLEADQSLADGNDILAYITLHKTYTDMISALDMPQTEDKNTSDTTQRRRAHTLAVKQSERKILQNGVQLCEERLMKHWNRQVSNMDQINRCGCDGCMAKGSPYVHTLLANQPQMDANQEATVNVLQTLMSASVSDALHVQTAHLIFMFVHELWSHPLARSVVLLEDACPSKVSAGCDRGLRPTDLILTECPEADIYIEKMRLWSSYLLAQLITTATVSLSDMNTMRMEMYNLRSQGLIIPTGSALDTVVNLVRDDDECDGVVAVGAAKCHVWSTQLALKDIPIVTVETLNELATYPKHALLLVNPDDAGKGMAGWSCVNKDPKRRLLLTVGEWADSTLGAYATGMPVHGQSFSNMSQQAVEKNYDMVHSARLAVWPVYMDRLSVWRHK</sequence>
<dbReference type="PANTHER" id="PTHR13271:SF123">
    <property type="entry name" value="RIBULOSE-1,5-BISPHOSPHATE CARBOXYLASE_OXYGENASE SMALL SUBUNIT N-METHYLTRANSFERASE I-RELATED"/>
    <property type="match status" value="1"/>
</dbReference>
<evidence type="ECO:0000313" key="6">
    <source>
        <dbReference type="Proteomes" id="UP000054560"/>
    </source>
</evidence>
<dbReference type="Pfam" id="PF00856">
    <property type="entry name" value="SET"/>
    <property type="match status" value="1"/>
</dbReference>
<protein>
    <recommendedName>
        <fullName evidence="4">SET domain-containing protein</fullName>
    </recommendedName>
</protein>
<dbReference type="SUPFAM" id="SSF81822">
    <property type="entry name" value="RuBisCo LSMT C-terminal, substrate-binding domain"/>
    <property type="match status" value="1"/>
</dbReference>
<dbReference type="InterPro" id="IPR036464">
    <property type="entry name" value="Rubisco_LSMT_subst-bd_sf"/>
</dbReference>
<dbReference type="PANTHER" id="PTHR13271">
    <property type="entry name" value="UNCHARACTERIZED PUTATIVE METHYLTRANSFERASE"/>
    <property type="match status" value="1"/>
</dbReference>
<dbReference type="InterPro" id="IPR050600">
    <property type="entry name" value="SETD3_SETD6_MTase"/>
</dbReference>
<dbReference type="InterPro" id="IPR046341">
    <property type="entry name" value="SET_dom_sf"/>
</dbReference>
<evidence type="ECO:0000313" key="5">
    <source>
        <dbReference type="EMBL" id="KNC87611.1"/>
    </source>
</evidence>
<dbReference type="RefSeq" id="XP_014161513.1">
    <property type="nucleotide sequence ID" value="XM_014306038.1"/>
</dbReference>
<keyword evidence="6" id="KW-1185">Reference proteome</keyword>
<dbReference type="GeneID" id="25900815"/>
<dbReference type="CDD" id="cd10527">
    <property type="entry name" value="SET_LSMT"/>
    <property type="match status" value="1"/>
</dbReference>
<evidence type="ECO:0000259" key="4">
    <source>
        <dbReference type="PROSITE" id="PS50280"/>
    </source>
</evidence>
<dbReference type="AlphaFoldDB" id="A0A0L0GFK1"/>